<dbReference type="STRING" id="435908.IDSA_04725"/>
<reference evidence="2 3" key="1">
    <citation type="submission" date="2014-06" db="EMBL/GenBank/DDBJ databases">
        <title>The draft genome sequence of Idiomarina salinarum ISL-52.</title>
        <authorList>
            <person name="Du J."/>
            <person name="Shao Z."/>
        </authorList>
    </citation>
    <scope>NUCLEOTIDE SEQUENCE [LARGE SCALE GENOMIC DNA]</scope>
    <source>
        <strain evidence="2 3">ISL-52</strain>
    </source>
</reference>
<organism evidence="2 3">
    <name type="scientific">Pseudidiomarina salinarum</name>
    <dbReference type="NCBI Taxonomy" id="435908"/>
    <lineage>
        <taxon>Bacteria</taxon>
        <taxon>Pseudomonadati</taxon>
        <taxon>Pseudomonadota</taxon>
        <taxon>Gammaproteobacteria</taxon>
        <taxon>Alteromonadales</taxon>
        <taxon>Idiomarinaceae</taxon>
        <taxon>Pseudidiomarina</taxon>
    </lineage>
</organism>
<protein>
    <recommendedName>
        <fullName evidence="1">Lon N-terminal domain-containing protein</fullName>
    </recommendedName>
</protein>
<evidence type="ECO:0000313" key="2">
    <source>
        <dbReference type="EMBL" id="KFZ31985.1"/>
    </source>
</evidence>
<dbReference type="Pfam" id="PF02190">
    <property type="entry name" value="LON_substr_bdg"/>
    <property type="match status" value="1"/>
</dbReference>
<dbReference type="OrthoDB" id="8558970at2"/>
<proteinExistence type="predicted"/>
<gene>
    <name evidence="2" type="ORF">IDSA_04725</name>
</gene>
<dbReference type="Gene3D" id="2.30.130.40">
    <property type="entry name" value="LON domain-like"/>
    <property type="match status" value="1"/>
</dbReference>
<dbReference type="AlphaFoldDB" id="A0A094IWC1"/>
<sequence>MSAAPIKVPLFPLSGHILPGGQMRLRIFEPRYLRMVREACGQSPAAPIGICMVNEDGQIADNSHIHQFGTLCRIIDFDALPDGLLGITVVGEQLFKINHIDNAIDGLRTGTAEPIDGWAATALPADDKILAEHLSAVYSSYPDLGIDPLPENLARADWICLRWLELLPVCASIKQRLVAQPDCQEALAYLRKLVAQSDG</sequence>
<dbReference type="EMBL" id="JPER01000001">
    <property type="protein sequence ID" value="KFZ31985.1"/>
    <property type="molecule type" value="Genomic_DNA"/>
</dbReference>
<name>A0A094IWC1_9GAMM</name>
<dbReference type="eggNOG" id="COG2802">
    <property type="taxonomic scope" value="Bacteria"/>
</dbReference>
<dbReference type="RefSeq" id="WP_034774593.1">
    <property type="nucleotide sequence ID" value="NZ_JPER01000001.1"/>
</dbReference>
<keyword evidence="3" id="KW-1185">Reference proteome</keyword>
<dbReference type="SMART" id="SM00464">
    <property type="entry name" value="LON"/>
    <property type="match status" value="1"/>
</dbReference>
<dbReference type="InterPro" id="IPR046336">
    <property type="entry name" value="Lon_prtase_N_sf"/>
</dbReference>
<dbReference type="SUPFAM" id="SSF88697">
    <property type="entry name" value="PUA domain-like"/>
    <property type="match status" value="1"/>
</dbReference>
<feature type="domain" description="Lon N-terminal" evidence="1">
    <location>
        <begin position="7"/>
        <end position="196"/>
    </location>
</feature>
<accession>A0A094IWC1</accession>
<dbReference type="Proteomes" id="UP000054363">
    <property type="component" value="Unassembled WGS sequence"/>
</dbReference>
<evidence type="ECO:0000259" key="1">
    <source>
        <dbReference type="SMART" id="SM00464"/>
    </source>
</evidence>
<dbReference type="InterPro" id="IPR015947">
    <property type="entry name" value="PUA-like_sf"/>
</dbReference>
<comment type="caution">
    <text evidence="2">The sequence shown here is derived from an EMBL/GenBank/DDBJ whole genome shotgun (WGS) entry which is preliminary data.</text>
</comment>
<dbReference type="PANTHER" id="PTHR46732">
    <property type="entry name" value="ATP-DEPENDENT PROTEASE LA (LON) DOMAIN PROTEIN"/>
    <property type="match status" value="1"/>
</dbReference>
<dbReference type="PANTHER" id="PTHR46732:SF8">
    <property type="entry name" value="ATP-DEPENDENT PROTEASE LA (LON) DOMAIN PROTEIN"/>
    <property type="match status" value="1"/>
</dbReference>
<dbReference type="InterPro" id="IPR003111">
    <property type="entry name" value="Lon_prtase_N"/>
</dbReference>
<evidence type="ECO:0000313" key="3">
    <source>
        <dbReference type="Proteomes" id="UP000054363"/>
    </source>
</evidence>